<reference evidence="2 3" key="1">
    <citation type="journal article" date="2008" name="Nature">
        <title>The Trichoplax genome and the nature of placozoans.</title>
        <authorList>
            <person name="Srivastava M."/>
            <person name="Begovic E."/>
            <person name="Chapman J."/>
            <person name="Putnam N.H."/>
            <person name="Hellsten U."/>
            <person name="Kawashima T."/>
            <person name="Kuo A."/>
            <person name="Mitros T."/>
            <person name="Salamov A."/>
            <person name="Carpenter M.L."/>
            <person name="Signorovitch A.Y."/>
            <person name="Moreno M.A."/>
            <person name="Kamm K."/>
            <person name="Grimwood J."/>
            <person name="Schmutz J."/>
            <person name="Shapiro H."/>
            <person name="Grigoriev I.V."/>
            <person name="Buss L.W."/>
            <person name="Schierwater B."/>
            <person name="Dellaporta S.L."/>
            <person name="Rokhsar D.S."/>
        </authorList>
    </citation>
    <scope>NUCLEOTIDE SEQUENCE [LARGE SCALE GENOMIC DNA]</scope>
    <source>
        <strain evidence="2 3">Grell-BS-1999</strain>
    </source>
</reference>
<sequence length="207" mass="23784">MEVDDKTNSNDSMILCDCPRSDTRNGDVAETKLNGACEKDTINDHHFNLSTEFIDPNNIFLLDDKRVDEIVEQAVSLRDRIENCVRQHYLRKLNEIIGVYDEEENSDVNGATDKELNDVDTQDQRDISIEPIKRTETISRIFTNDMMEEILQLESDLQGYIERSKSFSRSPRSPRKARRLSNSNQPSSPLFANGILQEQDLENGDNE</sequence>
<dbReference type="Proteomes" id="UP000009022">
    <property type="component" value="Unassembled WGS sequence"/>
</dbReference>
<dbReference type="CTD" id="6751671"/>
<evidence type="ECO:0000313" key="2">
    <source>
        <dbReference type="EMBL" id="EDV26997.1"/>
    </source>
</evidence>
<accession>B3RS59</accession>
<evidence type="ECO:0000256" key="1">
    <source>
        <dbReference type="SAM" id="MobiDB-lite"/>
    </source>
</evidence>
<dbReference type="EMBL" id="DS985243">
    <property type="protein sequence ID" value="EDV26997.1"/>
    <property type="molecule type" value="Genomic_DNA"/>
</dbReference>
<gene>
    <name evidence="2" type="ORF">TRIADDRAFT_54482</name>
</gene>
<protein>
    <submittedName>
        <fullName evidence="2">Uncharacterized protein</fullName>
    </submittedName>
</protein>
<name>B3RS59_TRIAD</name>
<feature type="region of interest" description="Disordered" evidence="1">
    <location>
        <begin position="164"/>
        <end position="207"/>
    </location>
</feature>
<proteinExistence type="predicted"/>
<dbReference type="InParanoid" id="B3RS59"/>
<organism evidence="2 3">
    <name type="scientific">Trichoplax adhaerens</name>
    <name type="common">Trichoplax reptans</name>
    <dbReference type="NCBI Taxonomy" id="10228"/>
    <lineage>
        <taxon>Eukaryota</taxon>
        <taxon>Metazoa</taxon>
        <taxon>Placozoa</taxon>
        <taxon>Uniplacotomia</taxon>
        <taxon>Trichoplacea</taxon>
        <taxon>Trichoplacidae</taxon>
        <taxon>Trichoplax</taxon>
    </lineage>
</organism>
<dbReference type="HOGENOM" id="CLU_1327883_0_0_1"/>
<evidence type="ECO:0000313" key="3">
    <source>
        <dbReference type="Proteomes" id="UP000009022"/>
    </source>
</evidence>
<dbReference type="RefSeq" id="XP_002110993.1">
    <property type="nucleotide sequence ID" value="XM_002110957.1"/>
</dbReference>
<keyword evidence="3" id="KW-1185">Reference proteome</keyword>
<dbReference type="AlphaFoldDB" id="B3RS59"/>
<dbReference type="GeneID" id="6751671"/>
<dbReference type="KEGG" id="tad:TRIADDRAFT_54482"/>